<evidence type="ECO:0000313" key="12">
    <source>
        <dbReference type="EnsemblPlants" id="MELO3C025407.2.1"/>
    </source>
</evidence>
<accession>A0A9I9DY29</accession>
<keyword evidence="4" id="KW-0336">GPI-anchor</keyword>
<evidence type="ECO:0000256" key="4">
    <source>
        <dbReference type="ARBA" id="ARBA00022622"/>
    </source>
</evidence>
<dbReference type="InParanoid" id="A0A1S3CKW3"/>
<evidence type="ECO:0000313" key="13">
    <source>
        <dbReference type="Proteomes" id="UP001652600"/>
    </source>
</evidence>
<keyword evidence="3" id="KW-1003">Cell membrane</keyword>
<keyword evidence="5" id="KW-0732">Signal</keyword>
<evidence type="ECO:0000256" key="1">
    <source>
        <dbReference type="ARBA" id="ARBA00004609"/>
    </source>
</evidence>
<dbReference type="Proteomes" id="UP001652600">
    <property type="component" value="Chromosome 6"/>
</dbReference>
<dbReference type="KEGG" id="cmo:103501628"/>
<dbReference type="PANTHER" id="PTHR31052:SF2">
    <property type="entry name" value="COBRA-LIKE PROTEIN 10"/>
    <property type="match status" value="1"/>
</dbReference>
<keyword evidence="6 10" id="KW-0472">Membrane</keyword>
<feature type="transmembrane region" description="Helical" evidence="10">
    <location>
        <begin position="37"/>
        <end position="54"/>
    </location>
</feature>
<dbReference type="EnsemblPlants" id="MELO3C025407.2.1">
    <property type="protein sequence ID" value="MELO3C025407.2.1"/>
    <property type="gene ID" value="MELO3C025407.2"/>
</dbReference>
<evidence type="ECO:0000313" key="14">
    <source>
        <dbReference type="RefSeq" id="XP_008463461.2"/>
    </source>
</evidence>
<name>A0A1S3CKW3_CUCME</name>
<feature type="region of interest" description="Disordered" evidence="9">
    <location>
        <begin position="67"/>
        <end position="88"/>
    </location>
</feature>
<gene>
    <name evidence="14" type="primary">LOC103501628</name>
</gene>
<dbReference type="FunCoup" id="A0A1S3CKW3">
    <property type="interactions" value="74"/>
</dbReference>
<evidence type="ECO:0000256" key="6">
    <source>
        <dbReference type="ARBA" id="ARBA00023136"/>
    </source>
</evidence>
<protein>
    <submittedName>
        <fullName evidence="14">COBRA-like protein 10</fullName>
    </submittedName>
</protein>
<sequence>MKPKTHTKNNNNNNNIQYPFLIFLSDPSGMQFPMPHFFSVSLLISLLLFSNFSLCFSQDYIIGGGGGGGGGDDDDDAKPAAPPPEQNDCNGIFLSYTFISREKELPRLKNATAQAWAFKSEAVILNAGSTELKAWKMFIGFHHHEILVSANGAVVMDGSDFPVDVGNGTTLAGYPMTDLKTSIETAGDINQIQATVELTGSQFGIKPPGVPMPKTIRLVNDGFKCPAPRHRGKRSMHVCCKKDPKFKVKKEKKTKFFDRQNGDLSLTYDVMQAYGNNYLAQVTIDNNNPLGRLDHWNLTWEWMRGEFIQSMRGAYTHTRDLSQCVYGTAGQYYQDFDFSQVMSCDKRPVIADLPADRANDDKVGKLPYCCRNGSLLPTLMDESKARSIFQLQVYKLPPDMNRTALNPPQKWKISGVLNPKYVCAAPLRVEPTEFPDPSGLQATSTAIASWQIICNITRPKVKQSKCCVSFSAYYNDSVIPCNTCACGCDDIDTDTCNPNANAMLLPPEALLVPFANRTAKARAWAKIKHYRNPKKLPCPDNCGVSLNWHINSDYTNGWTARLTLFNWEDYPFEDWFTAIQLNKAGRGYENVYSFNGTKLPNIKNTIFLQGLPGLSYLMGEVNGTNPKTDPRVPGKQQSVISFTKKGLRNIDILRGDGFPSKVFFNGEECALPKVIPTASSAHHRSWDGFMSLLFILALTFVFITDRVH</sequence>
<comment type="similarity">
    <text evidence="2">Belongs to the COBRA family.</text>
</comment>
<evidence type="ECO:0000256" key="5">
    <source>
        <dbReference type="ARBA" id="ARBA00022729"/>
    </source>
</evidence>
<dbReference type="Pfam" id="PF25079">
    <property type="entry name" value="COB_C"/>
    <property type="match status" value="1"/>
</dbReference>
<dbReference type="InterPro" id="IPR056900">
    <property type="entry name" value="COB_C"/>
</dbReference>
<dbReference type="InterPro" id="IPR006918">
    <property type="entry name" value="COBRA_pln"/>
</dbReference>
<proteinExistence type="inferred from homology"/>
<evidence type="ECO:0000256" key="2">
    <source>
        <dbReference type="ARBA" id="ARBA00005507"/>
    </source>
</evidence>
<accession>A0A1S3CKW3</accession>
<reference evidence="14" key="2">
    <citation type="submission" date="2025-05" db="UniProtKB">
        <authorList>
            <consortium name="RefSeq"/>
        </authorList>
    </citation>
    <scope>IDENTIFICATION</scope>
    <source>
        <tissue evidence="14">Stem</tissue>
    </source>
</reference>
<comment type="subcellular location">
    <subcellularLocation>
        <location evidence="1">Cell membrane</location>
        <topology evidence="1">Lipid-anchor</topology>
        <topology evidence="1">GPI-anchor</topology>
    </subcellularLocation>
</comment>
<keyword evidence="10" id="KW-1133">Transmembrane helix</keyword>
<dbReference type="AlphaFoldDB" id="A0A1S3CKW3"/>
<dbReference type="eggNOG" id="ENOG502QUPM">
    <property type="taxonomic scope" value="Eukaryota"/>
</dbReference>
<keyword evidence="7" id="KW-0325">Glycoprotein</keyword>
<evidence type="ECO:0000256" key="10">
    <source>
        <dbReference type="SAM" id="Phobius"/>
    </source>
</evidence>
<dbReference type="PANTHER" id="PTHR31052">
    <property type="entry name" value="COBRA-LIKE PROTEIN 7"/>
    <property type="match status" value="1"/>
</dbReference>
<feature type="domain" description="COBRA C-terminal" evidence="11">
    <location>
        <begin position="465"/>
        <end position="676"/>
    </location>
</feature>
<keyword evidence="13" id="KW-1185">Reference proteome</keyword>
<keyword evidence="10" id="KW-0812">Transmembrane</keyword>
<dbReference type="GO" id="GO:0098552">
    <property type="term" value="C:side of membrane"/>
    <property type="evidence" value="ECO:0007669"/>
    <property type="project" value="UniProtKB-KW"/>
</dbReference>
<keyword evidence="8" id="KW-0449">Lipoprotein</keyword>
<dbReference type="Pfam" id="PF04833">
    <property type="entry name" value="COBRA"/>
    <property type="match status" value="1"/>
</dbReference>
<organism evidence="13 14">
    <name type="scientific">Cucumis melo</name>
    <name type="common">Muskmelon</name>
    <dbReference type="NCBI Taxonomy" id="3656"/>
    <lineage>
        <taxon>Eukaryota</taxon>
        <taxon>Viridiplantae</taxon>
        <taxon>Streptophyta</taxon>
        <taxon>Embryophyta</taxon>
        <taxon>Tracheophyta</taxon>
        <taxon>Spermatophyta</taxon>
        <taxon>Magnoliopsida</taxon>
        <taxon>eudicotyledons</taxon>
        <taxon>Gunneridae</taxon>
        <taxon>Pentapetalae</taxon>
        <taxon>rosids</taxon>
        <taxon>fabids</taxon>
        <taxon>Cucurbitales</taxon>
        <taxon>Cucurbitaceae</taxon>
        <taxon>Benincaseae</taxon>
        <taxon>Cucumis</taxon>
    </lineage>
</organism>
<dbReference type="GO" id="GO:0005886">
    <property type="term" value="C:plasma membrane"/>
    <property type="evidence" value="ECO:0007669"/>
    <property type="project" value="UniProtKB-SubCell"/>
</dbReference>
<evidence type="ECO:0000256" key="7">
    <source>
        <dbReference type="ARBA" id="ARBA00023180"/>
    </source>
</evidence>
<dbReference type="Gramene" id="MELO3C025407.2.1">
    <property type="protein sequence ID" value="MELO3C025407.2.1"/>
    <property type="gene ID" value="MELO3C025407.2"/>
</dbReference>
<evidence type="ECO:0000256" key="8">
    <source>
        <dbReference type="ARBA" id="ARBA00023288"/>
    </source>
</evidence>
<evidence type="ECO:0000259" key="11">
    <source>
        <dbReference type="Pfam" id="PF25079"/>
    </source>
</evidence>
<evidence type="ECO:0000256" key="3">
    <source>
        <dbReference type="ARBA" id="ARBA00022475"/>
    </source>
</evidence>
<dbReference type="RefSeq" id="XP_008463461.2">
    <property type="nucleotide sequence ID" value="XM_008465239.3"/>
</dbReference>
<dbReference type="GeneID" id="103501628"/>
<reference evidence="12" key="1">
    <citation type="submission" date="2023-03" db="UniProtKB">
        <authorList>
            <consortium name="EnsemblPlants"/>
        </authorList>
    </citation>
    <scope>IDENTIFICATION</scope>
</reference>
<dbReference type="GO" id="GO:0010215">
    <property type="term" value="P:cellulose microfibril organization"/>
    <property type="evidence" value="ECO:0007669"/>
    <property type="project" value="InterPro"/>
</dbReference>
<evidence type="ECO:0000256" key="9">
    <source>
        <dbReference type="SAM" id="MobiDB-lite"/>
    </source>
</evidence>